<gene>
    <name evidence="1" type="ORF">H9734_00105</name>
</gene>
<dbReference type="Proteomes" id="UP000886890">
    <property type="component" value="Unassembled WGS sequence"/>
</dbReference>
<dbReference type="AlphaFoldDB" id="A0A9D1XDI0"/>
<dbReference type="EMBL" id="DXEK01000002">
    <property type="protein sequence ID" value="HIX75995.1"/>
    <property type="molecule type" value="Genomic_DNA"/>
</dbReference>
<reference evidence="1" key="2">
    <citation type="submission" date="2021-04" db="EMBL/GenBank/DDBJ databases">
        <authorList>
            <person name="Gilroy R."/>
        </authorList>
    </citation>
    <scope>NUCLEOTIDE SEQUENCE</scope>
    <source>
        <strain evidence="1">CHK183-1962</strain>
    </source>
</reference>
<evidence type="ECO:0000313" key="2">
    <source>
        <dbReference type="Proteomes" id="UP000886890"/>
    </source>
</evidence>
<dbReference type="Pfam" id="PF05045">
    <property type="entry name" value="RgpF"/>
    <property type="match status" value="1"/>
</dbReference>
<organism evidence="1 2">
    <name type="scientific">Candidatus Fusicatenibacter merdavium</name>
    <dbReference type="NCBI Taxonomy" id="2838600"/>
    <lineage>
        <taxon>Bacteria</taxon>
        <taxon>Bacillati</taxon>
        <taxon>Bacillota</taxon>
        <taxon>Clostridia</taxon>
        <taxon>Lachnospirales</taxon>
        <taxon>Lachnospiraceae</taxon>
        <taxon>Fusicatenibacter</taxon>
    </lineage>
</organism>
<comment type="caution">
    <text evidence="1">The sequence shown here is derived from an EMBL/GenBank/DDBJ whole genome shotgun (WGS) entry which is preliminary data.</text>
</comment>
<evidence type="ECO:0000313" key="1">
    <source>
        <dbReference type="EMBL" id="HIX75995.1"/>
    </source>
</evidence>
<accession>A0A9D1XDI0</accession>
<dbReference type="InterPro" id="IPR007739">
    <property type="entry name" value="RgpF"/>
</dbReference>
<reference evidence="1" key="1">
    <citation type="journal article" date="2021" name="PeerJ">
        <title>Extensive microbial diversity within the chicken gut microbiome revealed by metagenomics and culture.</title>
        <authorList>
            <person name="Gilroy R."/>
            <person name="Ravi A."/>
            <person name="Getino M."/>
            <person name="Pursley I."/>
            <person name="Horton D.L."/>
            <person name="Alikhan N.F."/>
            <person name="Baker D."/>
            <person name="Gharbi K."/>
            <person name="Hall N."/>
            <person name="Watson M."/>
            <person name="Adriaenssens E.M."/>
            <person name="Foster-Nyarko E."/>
            <person name="Jarju S."/>
            <person name="Secka A."/>
            <person name="Antonio M."/>
            <person name="Oren A."/>
            <person name="Chaudhuri R.R."/>
            <person name="La Ragione R."/>
            <person name="Hildebrand F."/>
            <person name="Pallen M.J."/>
        </authorList>
    </citation>
    <scope>NUCLEOTIDE SEQUENCE</scope>
    <source>
        <strain evidence="1">CHK183-1962</strain>
    </source>
</reference>
<name>A0A9D1XDI0_9FIRM</name>
<proteinExistence type="predicted"/>
<protein>
    <submittedName>
        <fullName evidence="1">Rhamnan synthesis F family protein</fullName>
    </submittedName>
</protein>
<sequence length="587" mass="68675">MKLEKEYVRRCAIFLFFDAEGVVDDYVIKILEGLRPRVEHILTICNGYVNAEGRDKLKAASDDFYCRANLGLDVGGYREGLFYLGFKKLAEYDELIMLNYTFFGPVYPFEEMFDTMKERDVDFWGITKHHMVDPDPFGMISYGYLPEHIQSFFLVLRPSLFLSYQYKDFIFNMQNPRTYTDSIVGYETIFTKHFSDEGFQWDVYVNTDEYEGYAYCPNLFYIKELLEEKRCPIIKRRSFFTDYSDFMLNTCGEPSVKLLEFLREHPVYDENLIWDNILRLENHSEIHRVMHFNYALPVWGTDYAPEKGSAVVCILAGSVKRIRWYHKYLKQLPAWADCCVIGKPEECRETARYLGASALERLKIVEMEAFDYRQALILAAESSKDYQYAGILFLANVEQQEPYSNEVSHQYADWENMLGTEAYLSNLAEVFEKNPRLGLIVPPIPDYGSLFAKMEDGWMGRYEKVCALLDRWEIKVNHRRTSEPLVPAGGSFWIRSKYLQQIGEKLRKTGEEFDTETVLLSLPFAVQKMGAYTGVAYSDHYMPIMITNQDYRMRENNKVVFEKYGPNYLNVCTKNIRDGVFREGGSQ</sequence>